<dbReference type="AlphaFoldDB" id="A0A4C1V0Y7"/>
<dbReference type="EMBL" id="BGZK01000250">
    <property type="protein sequence ID" value="GBP31714.1"/>
    <property type="molecule type" value="Genomic_DNA"/>
</dbReference>
<feature type="region of interest" description="Disordered" evidence="1">
    <location>
        <begin position="173"/>
        <end position="204"/>
    </location>
</feature>
<sequence>MPAFDAIDFGRTGAGFKSNAFLRPRRRAAAPPGHVYEHPLSGTAAAARRRRTQLCKPLSYPLFRKLRAAGGGRRAGRRYSERGYVNAAAARRPPLRVSRIVHRFLKTTRDAVLFYRSVIIIHVKEHISISFSRSGYLCFQLMRKSAPRSSYPRKSCKAGPRRVSARRTGPRWHLLRPNTLTGPSPAPRRRRCLRPPGANSDDSTVTGYFPKEKAFISQLTKCHESSTFSSDGITTADCLFTTLIITDKGKKGIGRAPPRPAGERTPAQINLTLPYRRPATCPRDRPVYFNCGPRARITRVPAARPDAGVCARSSALYPPYKGTGGTVLALRWSLRPLRLYQRLLNTPLSYYYTPAFSTGFDHAVIEICASAFVYFATNGSDLKSSTPANVGPLPMA</sequence>
<organism evidence="2 3">
    <name type="scientific">Eumeta variegata</name>
    <name type="common">Bagworm moth</name>
    <name type="synonym">Eumeta japonica</name>
    <dbReference type="NCBI Taxonomy" id="151549"/>
    <lineage>
        <taxon>Eukaryota</taxon>
        <taxon>Metazoa</taxon>
        <taxon>Ecdysozoa</taxon>
        <taxon>Arthropoda</taxon>
        <taxon>Hexapoda</taxon>
        <taxon>Insecta</taxon>
        <taxon>Pterygota</taxon>
        <taxon>Neoptera</taxon>
        <taxon>Endopterygota</taxon>
        <taxon>Lepidoptera</taxon>
        <taxon>Glossata</taxon>
        <taxon>Ditrysia</taxon>
        <taxon>Tineoidea</taxon>
        <taxon>Psychidae</taxon>
        <taxon>Oiketicinae</taxon>
        <taxon>Eumeta</taxon>
    </lineage>
</organism>
<evidence type="ECO:0000313" key="3">
    <source>
        <dbReference type="Proteomes" id="UP000299102"/>
    </source>
</evidence>
<proteinExistence type="predicted"/>
<evidence type="ECO:0000256" key="1">
    <source>
        <dbReference type="SAM" id="MobiDB-lite"/>
    </source>
</evidence>
<comment type="caution">
    <text evidence="2">The sequence shown here is derived from an EMBL/GenBank/DDBJ whole genome shotgun (WGS) entry which is preliminary data.</text>
</comment>
<name>A0A4C1V0Y7_EUMVA</name>
<reference evidence="2 3" key="1">
    <citation type="journal article" date="2019" name="Commun. Biol.">
        <title>The bagworm genome reveals a unique fibroin gene that provides high tensile strength.</title>
        <authorList>
            <person name="Kono N."/>
            <person name="Nakamura H."/>
            <person name="Ohtoshi R."/>
            <person name="Tomita M."/>
            <person name="Numata K."/>
            <person name="Arakawa K."/>
        </authorList>
    </citation>
    <scope>NUCLEOTIDE SEQUENCE [LARGE SCALE GENOMIC DNA]</scope>
</reference>
<evidence type="ECO:0000313" key="2">
    <source>
        <dbReference type="EMBL" id="GBP31714.1"/>
    </source>
</evidence>
<dbReference type="Proteomes" id="UP000299102">
    <property type="component" value="Unassembled WGS sequence"/>
</dbReference>
<gene>
    <name evidence="2" type="ORF">EVAR_4950_1</name>
</gene>
<keyword evidence="3" id="KW-1185">Reference proteome</keyword>
<protein>
    <submittedName>
        <fullName evidence="2">Uncharacterized protein</fullName>
    </submittedName>
</protein>
<accession>A0A4C1V0Y7</accession>